<proteinExistence type="predicted"/>
<feature type="transmembrane region" description="Helical" evidence="3">
    <location>
        <begin position="12"/>
        <end position="29"/>
    </location>
</feature>
<dbReference type="Pfam" id="PF00905">
    <property type="entry name" value="Transpeptidase"/>
    <property type="match status" value="1"/>
</dbReference>
<comment type="caution">
    <text evidence="6">The sequence shown here is derived from an EMBL/GenBank/DDBJ whole genome shotgun (WGS) entry which is preliminary data.</text>
</comment>
<dbReference type="GO" id="GO:0005886">
    <property type="term" value="C:plasma membrane"/>
    <property type="evidence" value="ECO:0007669"/>
    <property type="project" value="TreeGrafter"/>
</dbReference>
<evidence type="ECO:0000313" key="6">
    <source>
        <dbReference type="EMBL" id="OGZ14675.1"/>
    </source>
</evidence>
<evidence type="ECO:0000256" key="1">
    <source>
        <dbReference type="ARBA" id="ARBA00004370"/>
    </source>
</evidence>
<feature type="domain" description="Penicillin-binding protein transpeptidase" evidence="4">
    <location>
        <begin position="254"/>
        <end position="551"/>
    </location>
</feature>
<dbReference type="InterPro" id="IPR050515">
    <property type="entry name" value="Beta-lactam/transpept"/>
</dbReference>
<dbReference type="SUPFAM" id="SSF56519">
    <property type="entry name" value="Penicillin binding protein dimerisation domain"/>
    <property type="match status" value="1"/>
</dbReference>
<organism evidence="6 7">
    <name type="scientific">Candidatus Lloydbacteria bacterium RIFCSPLOWO2_02_FULL_51_11</name>
    <dbReference type="NCBI Taxonomy" id="1798667"/>
    <lineage>
        <taxon>Bacteria</taxon>
        <taxon>Candidatus Lloydiibacteriota</taxon>
    </lineage>
</organism>
<accession>A0A1G2DLY1</accession>
<protein>
    <recommendedName>
        <fullName evidence="8">Penicillin-binding protein transpeptidase domain-containing protein</fullName>
    </recommendedName>
</protein>
<dbReference type="PANTHER" id="PTHR30627:SF1">
    <property type="entry name" value="PEPTIDOGLYCAN D,D-TRANSPEPTIDASE FTSI"/>
    <property type="match status" value="1"/>
</dbReference>
<evidence type="ECO:0000313" key="7">
    <source>
        <dbReference type="Proteomes" id="UP000177573"/>
    </source>
</evidence>
<dbReference type="GO" id="GO:0008658">
    <property type="term" value="F:penicillin binding"/>
    <property type="evidence" value="ECO:0007669"/>
    <property type="project" value="InterPro"/>
</dbReference>
<keyword evidence="3" id="KW-1133">Transmembrane helix</keyword>
<evidence type="ECO:0008006" key="8">
    <source>
        <dbReference type="Google" id="ProtNLM"/>
    </source>
</evidence>
<dbReference type="Pfam" id="PF03717">
    <property type="entry name" value="PBP_dimer"/>
    <property type="match status" value="1"/>
</dbReference>
<reference evidence="6 7" key="1">
    <citation type="journal article" date="2016" name="Nat. Commun.">
        <title>Thousands of microbial genomes shed light on interconnected biogeochemical processes in an aquifer system.</title>
        <authorList>
            <person name="Anantharaman K."/>
            <person name="Brown C.T."/>
            <person name="Hug L.A."/>
            <person name="Sharon I."/>
            <person name="Castelle C.J."/>
            <person name="Probst A.J."/>
            <person name="Thomas B.C."/>
            <person name="Singh A."/>
            <person name="Wilkins M.J."/>
            <person name="Karaoz U."/>
            <person name="Brodie E.L."/>
            <person name="Williams K.H."/>
            <person name="Hubbard S.S."/>
            <person name="Banfield J.F."/>
        </authorList>
    </citation>
    <scope>NUCLEOTIDE SEQUENCE [LARGE SCALE GENOMIC DNA]</scope>
</reference>
<comment type="subcellular location">
    <subcellularLocation>
        <location evidence="1">Membrane</location>
    </subcellularLocation>
</comment>
<dbReference type="SUPFAM" id="SSF56601">
    <property type="entry name" value="beta-lactamase/transpeptidase-like"/>
    <property type="match status" value="1"/>
</dbReference>
<name>A0A1G2DLY1_9BACT</name>
<dbReference type="STRING" id="1798667.A3J08_01160"/>
<dbReference type="EMBL" id="MHLR01000025">
    <property type="protein sequence ID" value="OGZ14675.1"/>
    <property type="molecule type" value="Genomic_DNA"/>
</dbReference>
<dbReference type="InterPro" id="IPR036138">
    <property type="entry name" value="PBP_dimer_sf"/>
</dbReference>
<dbReference type="Gene3D" id="3.30.450.330">
    <property type="match status" value="1"/>
</dbReference>
<dbReference type="PANTHER" id="PTHR30627">
    <property type="entry name" value="PEPTIDOGLYCAN D,D-TRANSPEPTIDASE"/>
    <property type="match status" value="1"/>
</dbReference>
<dbReference type="Proteomes" id="UP000177573">
    <property type="component" value="Unassembled WGS sequence"/>
</dbReference>
<gene>
    <name evidence="6" type="ORF">A3J08_01160</name>
</gene>
<dbReference type="AlphaFoldDB" id="A0A1G2DLY1"/>
<evidence type="ECO:0000256" key="3">
    <source>
        <dbReference type="SAM" id="Phobius"/>
    </source>
</evidence>
<dbReference type="Gene3D" id="3.40.710.10">
    <property type="entry name" value="DD-peptidase/beta-lactamase superfamily"/>
    <property type="match status" value="1"/>
</dbReference>
<evidence type="ECO:0000256" key="2">
    <source>
        <dbReference type="ARBA" id="ARBA00023136"/>
    </source>
</evidence>
<dbReference type="GO" id="GO:0071555">
    <property type="term" value="P:cell wall organization"/>
    <property type="evidence" value="ECO:0007669"/>
    <property type="project" value="TreeGrafter"/>
</dbReference>
<keyword evidence="2 3" id="KW-0472">Membrane</keyword>
<evidence type="ECO:0000259" key="5">
    <source>
        <dbReference type="Pfam" id="PF03717"/>
    </source>
</evidence>
<dbReference type="InterPro" id="IPR001460">
    <property type="entry name" value="PCN-bd_Tpept"/>
</dbReference>
<dbReference type="InterPro" id="IPR012338">
    <property type="entry name" value="Beta-lactam/transpept-like"/>
</dbReference>
<sequence>MTEVHFRRIRALSLMVILGGTLFIARLAVLQISRGDAFEEVAALQYVAPASDSFSRGTIFFQNKDSGLPRTQAATIKSGFTLAINPLKIGNSQMLWDTLSPLLPPLEEGEFFLKAKGKDDSYEEIVRRLPRATKEAVEALHLPGVHFTEEHWRYYPSGLLAAHTLGFVGFDEDVRSGQYGVERYYDETLSRGSEGFRVNVFAEIFTTIGSALFYDSASSREGDIVLTIDREADRFLGNELDEALKKWGAQSGGGIIIHPRTGEIYAMEARPTFDPNTFGERNDYTIFKNPLVEDVFEMGSIMKPLTIAFGLDAGVITPRSTYYDTGVVKVGDADIANYDGKARGTTPIQEILNQSLNVGAVHVMQKIGTDTFARYMSDFGFGEETGIDLPNEVRGLVGNLNTKREVEFATASFGQGFAVTPISIVRALSAIANGGILVTPRVVDTIEYTLGSSKQVGYGDEKRVLKKETAEEVTRMLVETVDTALLGGTVKLPHWSIAAKTGTAQVVDTEGKYYEDKFLHSFFGYFPAFDPQFLVFLYIVDPHGATFASETLTGPFMDIAKFLLSYYTVPPDR</sequence>
<keyword evidence="3" id="KW-0812">Transmembrane</keyword>
<dbReference type="InterPro" id="IPR005311">
    <property type="entry name" value="PBP_dimer"/>
</dbReference>
<evidence type="ECO:0000259" key="4">
    <source>
        <dbReference type="Pfam" id="PF00905"/>
    </source>
</evidence>
<feature type="domain" description="Penicillin-binding protein dimerisation" evidence="5">
    <location>
        <begin position="79"/>
        <end position="198"/>
    </location>
</feature>
<dbReference type="Gene3D" id="3.90.1310.10">
    <property type="entry name" value="Penicillin-binding protein 2a (Domain 2)"/>
    <property type="match status" value="1"/>
</dbReference>